<sequence length="145" mass="15601">MMKIAYYIMMSVLGFIQIAEGSGSQKSAPTPKTVFTCQESACNPYNEGPQCGPHCECAYYEEDGQYLGVCTTADGVDGGDYQPYSSGVDPNVAAQSGTELAGSVVQALAIARPKSSPLKKLKIPLQKMKSSIKKIRPKLSIRKQK</sequence>
<dbReference type="EMBL" id="GBBM01007512">
    <property type="protein sequence ID" value="JAC27906.1"/>
    <property type="molecule type" value="mRNA"/>
</dbReference>
<proteinExistence type="evidence at transcript level"/>
<accession>A0A023G144</accession>
<evidence type="ECO:0000256" key="1">
    <source>
        <dbReference type="SAM" id="SignalP"/>
    </source>
</evidence>
<organism evidence="2">
    <name type="scientific">Amblyomma triste</name>
    <name type="common">Neotropical tick</name>
    <dbReference type="NCBI Taxonomy" id="251400"/>
    <lineage>
        <taxon>Eukaryota</taxon>
        <taxon>Metazoa</taxon>
        <taxon>Ecdysozoa</taxon>
        <taxon>Arthropoda</taxon>
        <taxon>Chelicerata</taxon>
        <taxon>Arachnida</taxon>
        <taxon>Acari</taxon>
        <taxon>Parasitiformes</taxon>
        <taxon>Ixodida</taxon>
        <taxon>Ixodoidea</taxon>
        <taxon>Ixodidae</taxon>
        <taxon>Amblyomminae</taxon>
        <taxon>Amblyomma</taxon>
    </lineage>
</organism>
<protein>
    <submittedName>
        <fullName evidence="2">Putative secreted protein</fullName>
    </submittedName>
</protein>
<dbReference type="AlphaFoldDB" id="A0A023G144"/>
<reference evidence="2" key="1">
    <citation type="submission" date="2014-03" db="EMBL/GenBank/DDBJ databases">
        <title>The sialotranscriptome of Amblyomma triste, Amblyomma parvum and Amblyomma cajennense ticks, uncovered by 454-based RNA-seq.</title>
        <authorList>
            <person name="Garcia G.R."/>
            <person name="Gardinassi L.G."/>
            <person name="Ribeiro J.M."/>
            <person name="Anatriello E."/>
            <person name="Ferreira B.R."/>
            <person name="Moreira H.N."/>
            <person name="Mafra C."/>
            <person name="Olegario M.M."/>
            <person name="Szabo P.J."/>
            <person name="Miranda-Santos I.K."/>
            <person name="Maruyama S.R."/>
        </authorList>
    </citation>
    <scope>NUCLEOTIDE SEQUENCE</scope>
    <source>
        <strain evidence="2">Mato Grasso do Sul</strain>
        <tissue evidence="2">Salivary glands</tissue>
    </source>
</reference>
<feature type="chain" id="PRO_5001515948" evidence="1">
    <location>
        <begin position="22"/>
        <end position="145"/>
    </location>
</feature>
<keyword evidence="1" id="KW-0732">Signal</keyword>
<feature type="signal peptide" evidence="1">
    <location>
        <begin position="1"/>
        <end position="21"/>
    </location>
</feature>
<name>A0A023G144_AMBTT</name>
<evidence type="ECO:0000313" key="2">
    <source>
        <dbReference type="EMBL" id="JAC27906.1"/>
    </source>
</evidence>